<dbReference type="EMBL" id="CAKMRJ010005634">
    <property type="protein sequence ID" value="CAH1450276.1"/>
    <property type="molecule type" value="Genomic_DNA"/>
</dbReference>
<evidence type="ECO:0000313" key="1">
    <source>
        <dbReference type="EMBL" id="CAH1450276.1"/>
    </source>
</evidence>
<name>A0AAU9PKQ2_9ASTR</name>
<reference evidence="1 2" key="1">
    <citation type="submission" date="2022-01" db="EMBL/GenBank/DDBJ databases">
        <authorList>
            <person name="Xiong W."/>
            <person name="Schranz E."/>
        </authorList>
    </citation>
    <scope>NUCLEOTIDE SEQUENCE [LARGE SCALE GENOMIC DNA]</scope>
</reference>
<comment type="caution">
    <text evidence="1">The sequence shown here is derived from an EMBL/GenBank/DDBJ whole genome shotgun (WGS) entry which is preliminary data.</text>
</comment>
<protein>
    <submittedName>
        <fullName evidence="1">Uncharacterized protein</fullName>
    </submittedName>
</protein>
<keyword evidence="2" id="KW-1185">Reference proteome</keyword>
<evidence type="ECO:0000313" key="2">
    <source>
        <dbReference type="Proteomes" id="UP001157418"/>
    </source>
</evidence>
<dbReference type="PROSITE" id="PS51257">
    <property type="entry name" value="PROKAR_LIPOPROTEIN"/>
    <property type="match status" value="1"/>
</dbReference>
<sequence>MEMVMRILMYVKYVSNHQLQLCFFLAAILACVNLVQLRVPSVQFAVPRLLIEFLLSHLDICILPPSPPSKICDNIHPHPHPHLLPGYILCCLVGVIL</sequence>
<proteinExistence type="predicted"/>
<organism evidence="1 2">
    <name type="scientific">Lactuca virosa</name>
    <dbReference type="NCBI Taxonomy" id="75947"/>
    <lineage>
        <taxon>Eukaryota</taxon>
        <taxon>Viridiplantae</taxon>
        <taxon>Streptophyta</taxon>
        <taxon>Embryophyta</taxon>
        <taxon>Tracheophyta</taxon>
        <taxon>Spermatophyta</taxon>
        <taxon>Magnoliopsida</taxon>
        <taxon>eudicotyledons</taxon>
        <taxon>Gunneridae</taxon>
        <taxon>Pentapetalae</taxon>
        <taxon>asterids</taxon>
        <taxon>campanulids</taxon>
        <taxon>Asterales</taxon>
        <taxon>Asteraceae</taxon>
        <taxon>Cichorioideae</taxon>
        <taxon>Cichorieae</taxon>
        <taxon>Lactucinae</taxon>
        <taxon>Lactuca</taxon>
    </lineage>
</organism>
<accession>A0AAU9PKQ2</accession>
<dbReference type="AlphaFoldDB" id="A0AAU9PKQ2"/>
<dbReference type="Proteomes" id="UP001157418">
    <property type="component" value="Unassembled WGS sequence"/>
</dbReference>
<gene>
    <name evidence="1" type="ORF">LVIROSA_LOCUS35710</name>
</gene>